<gene>
    <name evidence="1" type="ORF">H6G83_26710</name>
</gene>
<sequence length="294" mass="34015">MTLQNHPGYLGLTSQGVIAIHTDWPIYPEEHGANLALLWLTVFKPNTVFKCISDIDRCCLFVAEVNKTNLAKPFDINNFHLAVWHEDILCLAEKGFITGVSAITERRWYEIEYSKLPKPAYYRGDDDQLIQINFLENLDEYDDEVDACPEFSETGITVTNKGWKYITEFLSQEPLNFSATLGERVTKLFDLEYYDTSVREACIGLEVRIKKYLGSQTYGYKLVEEYISQIRTKGSFIESFIKTFRGELRSVFNFIRNDFMHNFIDINRTQANSILIRVSRVTEVMNSLESLINS</sequence>
<name>A0ABR8DAP2_9NOST</name>
<evidence type="ECO:0000313" key="1">
    <source>
        <dbReference type="EMBL" id="MBD2504159.1"/>
    </source>
</evidence>
<keyword evidence="2" id="KW-1185">Reference proteome</keyword>
<reference evidence="1 2" key="1">
    <citation type="journal article" date="2020" name="ISME J.">
        <title>Comparative genomics reveals insights into cyanobacterial evolution and habitat adaptation.</title>
        <authorList>
            <person name="Chen M.Y."/>
            <person name="Teng W.K."/>
            <person name="Zhao L."/>
            <person name="Hu C.X."/>
            <person name="Zhou Y.K."/>
            <person name="Han B.P."/>
            <person name="Song L.R."/>
            <person name="Shu W.S."/>
        </authorList>
    </citation>
    <scope>NUCLEOTIDE SEQUENCE [LARGE SCALE GENOMIC DNA]</scope>
    <source>
        <strain evidence="1 2">FACHB-119</strain>
    </source>
</reference>
<dbReference type="EMBL" id="JACJSG010000046">
    <property type="protein sequence ID" value="MBD2504159.1"/>
    <property type="molecule type" value="Genomic_DNA"/>
</dbReference>
<comment type="caution">
    <text evidence="1">The sequence shown here is derived from an EMBL/GenBank/DDBJ whole genome shotgun (WGS) entry which is preliminary data.</text>
</comment>
<proteinExistence type="predicted"/>
<dbReference type="Proteomes" id="UP000661112">
    <property type="component" value="Unassembled WGS sequence"/>
</dbReference>
<evidence type="ECO:0000313" key="2">
    <source>
        <dbReference type="Proteomes" id="UP000661112"/>
    </source>
</evidence>
<dbReference type="RefSeq" id="WP_190477677.1">
    <property type="nucleotide sequence ID" value="NZ_JACJSG010000046.1"/>
</dbReference>
<accession>A0ABR8DAP2</accession>
<evidence type="ECO:0008006" key="3">
    <source>
        <dbReference type="Google" id="ProtNLM"/>
    </source>
</evidence>
<organism evidence="1 2">
    <name type="scientific">Anabaena azotica FACHB-119</name>
    <dbReference type="NCBI Taxonomy" id="947527"/>
    <lineage>
        <taxon>Bacteria</taxon>
        <taxon>Bacillati</taxon>
        <taxon>Cyanobacteriota</taxon>
        <taxon>Cyanophyceae</taxon>
        <taxon>Nostocales</taxon>
        <taxon>Nostocaceae</taxon>
        <taxon>Anabaena</taxon>
        <taxon>Anabaena azotica</taxon>
    </lineage>
</organism>
<protein>
    <recommendedName>
        <fullName evidence="3">DUF4145 domain-containing protein</fullName>
    </recommendedName>
</protein>